<accession>A0ABU7DDK6</accession>
<reference evidence="1 2" key="1">
    <citation type="submission" date="2021-06" db="EMBL/GenBank/DDBJ databases">
        <authorList>
            <person name="Palmer J.M."/>
        </authorList>
    </citation>
    <scope>NUCLEOTIDE SEQUENCE [LARGE SCALE GENOMIC DNA]</scope>
    <source>
        <strain evidence="1 2">CL_MEX2019</strain>
        <tissue evidence="1">Muscle</tissue>
    </source>
</reference>
<keyword evidence="2" id="KW-1185">Reference proteome</keyword>
<evidence type="ECO:0000313" key="2">
    <source>
        <dbReference type="Proteomes" id="UP001352852"/>
    </source>
</evidence>
<evidence type="ECO:0000313" key="1">
    <source>
        <dbReference type="EMBL" id="MED6271944.1"/>
    </source>
</evidence>
<protein>
    <submittedName>
        <fullName evidence="1">Uncharacterized protein</fullName>
    </submittedName>
</protein>
<proteinExistence type="predicted"/>
<comment type="caution">
    <text evidence="1">The sequence shown here is derived from an EMBL/GenBank/DDBJ whole genome shotgun (WGS) entry which is preliminary data.</text>
</comment>
<name>A0ABU7DDK6_9TELE</name>
<dbReference type="Proteomes" id="UP001352852">
    <property type="component" value="Unassembled WGS sequence"/>
</dbReference>
<dbReference type="EMBL" id="JAHUTJ010019302">
    <property type="protein sequence ID" value="MED6271944.1"/>
    <property type="molecule type" value="Genomic_DNA"/>
</dbReference>
<organism evidence="1 2">
    <name type="scientific">Characodon lateralis</name>
    <dbReference type="NCBI Taxonomy" id="208331"/>
    <lineage>
        <taxon>Eukaryota</taxon>
        <taxon>Metazoa</taxon>
        <taxon>Chordata</taxon>
        <taxon>Craniata</taxon>
        <taxon>Vertebrata</taxon>
        <taxon>Euteleostomi</taxon>
        <taxon>Actinopterygii</taxon>
        <taxon>Neopterygii</taxon>
        <taxon>Teleostei</taxon>
        <taxon>Neoteleostei</taxon>
        <taxon>Acanthomorphata</taxon>
        <taxon>Ovalentaria</taxon>
        <taxon>Atherinomorphae</taxon>
        <taxon>Cyprinodontiformes</taxon>
        <taxon>Goodeidae</taxon>
        <taxon>Characodon</taxon>
    </lineage>
</organism>
<feature type="non-terminal residue" evidence="1">
    <location>
        <position position="1"/>
    </location>
</feature>
<sequence>ATVFGEDETEAVSLRIRPARLASSRLPGSLKLFDDRTGHITAGGGERGERVVAVLLLVGTGSQGQQTQQRHLQRVLGHPLGLLSMWRSSGSTPSPSRMAELLTLSLRE</sequence>
<gene>
    <name evidence="1" type="ORF">CHARACLAT_025338</name>
</gene>